<evidence type="ECO:0000256" key="1">
    <source>
        <dbReference type="ARBA" id="ARBA00023157"/>
    </source>
</evidence>
<comment type="caution">
    <text evidence="3">The sequence shown here is derived from an EMBL/GenBank/DDBJ whole genome shotgun (WGS) entry which is preliminary data.</text>
</comment>
<dbReference type="OrthoDB" id="4225815at2759"/>
<name>A0A8H3FU10_9LECA</name>
<dbReference type="GO" id="GO:0009277">
    <property type="term" value="C:fungal-type cell wall"/>
    <property type="evidence" value="ECO:0007669"/>
    <property type="project" value="InterPro"/>
</dbReference>
<dbReference type="SMART" id="SM00075">
    <property type="entry name" value="HYDRO"/>
    <property type="match status" value="1"/>
</dbReference>
<evidence type="ECO:0000313" key="4">
    <source>
        <dbReference type="Proteomes" id="UP000664521"/>
    </source>
</evidence>
<dbReference type="InterPro" id="IPR001338">
    <property type="entry name" value="Class_I_Hydrophobin"/>
</dbReference>
<evidence type="ECO:0000256" key="2">
    <source>
        <dbReference type="SAM" id="SignalP"/>
    </source>
</evidence>
<dbReference type="EMBL" id="CAJPDS010000056">
    <property type="protein sequence ID" value="CAF9930679.1"/>
    <property type="molecule type" value="Genomic_DNA"/>
</dbReference>
<evidence type="ECO:0000313" key="3">
    <source>
        <dbReference type="EMBL" id="CAF9930679.1"/>
    </source>
</evidence>
<proteinExistence type="predicted"/>
<accession>A0A8H3FU10</accession>
<keyword evidence="4" id="KW-1185">Reference proteome</keyword>
<reference evidence="3" key="1">
    <citation type="submission" date="2021-03" db="EMBL/GenBank/DDBJ databases">
        <authorList>
            <person name="Tagirdzhanova G."/>
        </authorList>
    </citation>
    <scope>NUCLEOTIDE SEQUENCE</scope>
</reference>
<gene>
    <name evidence="3" type="ORF">HETSPECPRED_007688</name>
</gene>
<dbReference type="GO" id="GO:0005199">
    <property type="term" value="F:structural constituent of cell wall"/>
    <property type="evidence" value="ECO:0007669"/>
    <property type="project" value="InterPro"/>
</dbReference>
<organism evidence="3 4">
    <name type="scientific">Heterodermia speciosa</name>
    <dbReference type="NCBI Taxonomy" id="116794"/>
    <lineage>
        <taxon>Eukaryota</taxon>
        <taxon>Fungi</taxon>
        <taxon>Dikarya</taxon>
        <taxon>Ascomycota</taxon>
        <taxon>Pezizomycotina</taxon>
        <taxon>Lecanoromycetes</taxon>
        <taxon>OSLEUM clade</taxon>
        <taxon>Lecanoromycetidae</taxon>
        <taxon>Caliciales</taxon>
        <taxon>Physciaceae</taxon>
        <taxon>Heterodermia</taxon>
    </lineage>
</organism>
<protein>
    <recommendedName>
        <fullName evidence="5">Hydrophobin</fullName>
    </recommendedName>
</protein>
<keyword evidence="1" id="KW-1015">Disulfide bond</keyword>
<feature type="signal peptide" evidence="2">
    <location>
        <begin position="1"/>
        <end position="18"/>
    </location>
</feature>
<evidence type="ECO:0008006" key="5">
    <source>
        <dbReference type="Google" id="ProtNLM"/>
    </source>
</evidence>
<dbReference type="Proteomes" id="UP000664521">
    <property type="component" value="Unassembled WGS sequence"/>
</dbReference>
<sequence>MQFTSVLAVLSLAFAASANPINIEERTGTPAPSNPCSNTATAKCCNTKKGPLGGILPIQVGDCNNINIIGVLPLSSQCSPNQVVACCPNSGTQTGLVNVGPVCAPVTL</sequence>
<feature type="chain" id="PRO_5034695274" description="Hydrophobin" evidence="2">
    <location>
        <begin position="19"/>
        <end position="108"/>
    </location>
</feature>
<keyword evidence="2" id="KW-0732">Signal</keyword>
<dbReference type="AlphaFoldDB" id="A0A8H3FU10"/>